<name>A0ACC1DGK4_9NEOP</name>
<dbReference type="Proteomes" id="UP000824533">
    <property type="component" value="Linkage Group LG02"/>
</dbReference>
<organism evidence="1 2">
    <name type="scientific">Dendrolimus kikuchii</name>
    <dbReference type="NCBI Taxonomy" id="765133"/>
    <lineage>
        <taxon>Eukaryota</taxon>
        <taxon>Metazoa</taxon>
        <taxon>Ecdysozoa</taxon>
        <taxon>Arthropoda</taxon>
        <taxon>Hexapoda</taxon>
        <taxon>Insecta</taxon>
        <taxon>Pterygota</taxon>
        <taxon>Neoptera</taxon>
        <taxon>Endopterygota</taxon>
        <taxon>Lepidoptera</taxon>
        <taxon>Glossata</taxon>
        <taxon>Ditrysia</taxon>
        <taxon>Bombycoidea</taxon>
        <taxon>Lasiocampidae</taxon>
        <taxon>Dendrolimus</taxon>
    </lineage>
</organism>
<gene>
    <name evidence="1" type="ORF">K1T71_000993</name>
</gene>
<keyword evidence="2" id="KW-1185">Reference proteome</keyword>
<reference evidence="1 2" key="1">
    <citation type="journal article" date="2021" name="Front. Genet.">
        <title>Chromosome-Level Genome Assembly Reveals Significant Gene Expansion in the Toll and IMD Signaling Pathways of Dendrolimus kikuchii.</title>
        <authorList>
            <person name="Zhou J."/>
            <person name="Wu P."/>
            <person name="Xiong Z."/>
            <person name="Liu N."/>
            <person name="Zhao N."/>
            <person name="Ji M."/>
            <person name="Qiu Y."/>
            <person name="Yang B."/>
        </authorList>
    </citation>
    <scope>NUCLEOTIDE SEQUENCE [LARGE SCALE GENOMIC DNA]</scope>
    <source>
        <strain evidence="1">Ann1</strain>
    </source>
</reference>
<sequence length="368" mass="43270">MYTEVDVFVSNYTLIDPEIYQLWIEGCSSSEAVSTLHQRGAAKQLGASVEFIASDVLDHYRTFALLERLLTVPSKLSEQMIFQIDEPTKQMLIEKKDNLLQKYKDYEQLCKEVFIYGDDDDEAIEETECKYYEVAERSGAPLRCCRRQFDNLRRVFKTVEEMPGNVVANIKSTFLLSEPLAKKYGAVVFIACMRFETAKRKLQYLSFNDFYHCAQAIMGSWTYCCTGPEYYDTEMDREFLLELRELRILLDKEKEHKHLICMRLKPKLLEKSYQELELNFRLYTRALVGLACNLHRGRELRSLFTDLLERCVEPLRLGSWPKTDLAQFLCAYEQCALQMDVLREADLKSVWERYMRVISQCLLTMYHL</sequence>
<comment type="caution">
    <text evidence="1">The sequence shown here is derived from an EMBL/GenBank/DDBJ whole genome shotgun (WGS) entry which is preliminary data.</text>
</comment>
<proteinExistence type="predicted"/>
<evidence type="ECO:0000313" key="2">
    <source>
        <dbReference type="Proteomes" id="UP000824533"/>
    </source>
</evidence>
<accession>A0ACC1DGK4</accession>
<dbReference type="EMBL" id="CM034388">
    <property type="protein sequence ID" value="KAJ0183017.1"/>
    <property type="molecule type" value="Genomic_DNA"/>
</dbReference>
<protein>
    <submittedName>
        <fullName evidence="1">Uncharacterized protein</fullName>
    </submittedName>
</protein>
<evidence type="ECO:0000313" key="1">
    <source>
        <dbReference type="EMBL" id="KAJ0183017.1"/>
    </source>
</evidence>